<organism evidence="1 2">
    <name type="scientific">Desulfatibacillum alkenivorans DSM 16219</name>
    <dbReference type="NCBI Taxonomy" id="1121393"/>
    <lineage>
        <taxon>Bacteria</taxon>
        <taxon>Pseudomonadati</taxon>
        <taxon>Thermodesulfobacteriota</taxon>
        <taxon>Desulfobacteria</taxon>
        <taxon>Desulfobacterales</taxon>
        <taxon>Desulfatibacillaceae</taxon>
        <taxon>Desulfatibacillum</taxon>
    </lineage>
</organism>
<protein>
    <submittedName>
        <fullName evidence="1">Uncharacterized protein</fullName>
    </submittedName>
</protein>
<dbReference type="RefSeq" id="WP_073477081.1">
    <property type="nucleotide sequence ID" value="NZ_FQZU01000019.1"/>
</dbReference>
<evidence type="ECO:0000313" key="1">
    <source>
        <dbReference type="EMBL" id="SHK17643.1"/>
    </source>
</evidence>
<name>A0A1M6QC45_9BACT</name>
<evidence type="ECO:0000313" key="2">
    <source>
        <dbReference type="Proteomes" id="UP000183994"/>
    </source>
</evidence>
<keyword evidence="2" id="KW-1185">Reference proteome</keyword>
<dbReference type="EMBL" id="FQZU01000019">
    <property type="protein sequence ID" value="SHK17643.1"/>
    <property type="molecule type" value="Genomic_DNA"/>
</dbReference>
<sequence>MYLSAFLHRDELFEITNRWLCNDFKPTDPLQITRIITYDSFAGWEALLRLTQGILTGATGKKLHEQRVKSKRELKDFLCHSARRQSLGIQTLIEKYTETPEFYYVGAPMAGIVFHDEAMNVLGSCRFKKARRIAEKSNRYASRQIFEMVRDKGVAQMEAWEKQGVRNGIDPQELYEQAEKQVMQEIRTKGLMLPEEPMTIKDVLGLKIVDLGFGEKGLEQAIKRLGGAEVMEKERHSGNYNAVHYVIRMDVDFPELCGKFRQNGKGPVYAQRGLPGDRIHQDFEDFIETGARDLYVDLIFTTYEEMIQSEIGRSMHETRIFAQRSNQRVFGNIPVNIEYLMEYLLAVGLSPKVELQDIPIKIWGRYLPETLAYCIRQLFGMPEYSLMGF</sequence>
<dbReference type="AlphaFoldDB" id="A0A1M6QC45"/>
<gene>
    <name evidence="1" type="ORF">SAMN02745216_03027</name>
</gene>
<accession>A0A1M6QC45</accession>
<dbReference type="Proteomes" id="UP000183994">
    <property type="component" value="Unassembled WGS sequence"/>
</dbReference>
<proteinExistence type="predicted"/>
<reference evidence="2" key="1">
    <citation type="submission" date="2016-11" db="EMBL/GenBank/DDBJ databases">
        <authorList>
            <person name="Varghese N."/>
            <person name="Submissions S."/>
        </authorList>
    </citation>
    <scope>NUCLEOTIDE SEQUENCE [LARGE SCALE GENOMIC DNA]</scope>
    <source>
        <strain evidence="2">DSM 16219</strain>
    </source>
</reference>